<evidence type="ECO:0000313" key="2">
    <source>
        <dbReference type="EMBL" id="PSL18461.1"/>
    </source>
</evidence>
<evidence type="ECO:0000259" key="1">
    <source>
        <dbReference type="Pfam" id="PF00534"/>
    </source>
</evidence>
<organism evidence="2 3">
    <name type="scientific">Shimia abyssi</name>
    <dbReference type="NCBI Taxonomy" id="1662395"/>
    <lineage>
        <taxon>Bacteria</taxon>
        <taxon>Pseudomonadati</taxon>
        <taxon>Pseudomonadota</taxon>
        <taxon>Alphaproteobacteria</taxon>
        <taxon>Rhodobacterales</taxon>
        <taxon>Roseobacteraceae</taxon>
    </lineage>
</organism>
<dbReference type="InterPro" id="IPR001296">
    <property type="entry name" value="Glyco_trans_1"/>
</dbReference>
<dbReference type="Proteomes" id="UP000240418">
    <property type="component" value="Unassembled WGS sequence"/>
</dbReference>
<dbReference type="OrthoDB" id="9807414at2"/>
<dbReference type="GO" id="GO:0016757">
    <property type="term" value="F:glycosyltransferase activity"/>
    <property type="evidence" value="ECO:0007669"/>
    <property type="project" value="InterPro"/>
</dbReference>
<dbReference type="RefSeq" id="WP_106609177.1">
    <property type="nucleotide sequence ID" value="NZ_PYGJ01000010.1"/>
</dbReference>
<protein>
    <submittedName>
        <fullName evidence="2">Glycosyltransferase involved in cell wall biosynthesis</fullName>
    </submittedName>
</protein>
<dbReference type="SUPFAM" id="SSF53756">
    <property type="entry name" value="UDP-Glycosyltransferase/glycogen phosphorylase"/>
    <property type="match status" value="1"/>
</dbReference>
<dbReference type="Pfam" id="PF00534">
    <property type="entry name" value="Glycos_transf_1"/>
    <property type="match status" value="1"/>
</dbReference>
<dbReference type="EMBL" id="PYGJ01000010">
    <property type="protein sequence ID" value="PSL18461.1"/>
    <property type="molecule type" value="Genomic_DNA"/>
</dbReference>
<dbReference type="PANTHER" id="PTHR45947">
    <property type="entry name" value="SULFOQUINOVOSYL TRANSFERASE SQD2"/>
    <property type="match status" value="1"/>
</dbReference>
<dbReference type="Gene3D" id="3.40.50.2000">
    <property type="entry name" value="Glycogen Phosphorylase B"/>
    <property type="match status" value="2"/>
</dbReference>
<keyword evidence="3" id="KW-1185">Reference proteome</keyword>
<dbReference type="PANTHER" id="PTHR45947:SF3">
    <property type="entry name" value="SULFOQUINOVOSYL TRANSFERASE SQD2"/>
    <property type="match status" value="1"/>
</dbReference>
<keyword evidence="2" id="KW-0808">Transferase</keyword>
<reference evidence="2 3" key="1">
    <citation type="submission" date="2018-03" db="EMBL/GenBank/DDBJ databases">
        <title>Genomic Encyclopedia of Archaeal and Bacterial Type Strains, Phase II (KMG-II): from individual species to whole genera.</title>
        <authorList>
            <person name="Goeker M."/>
        </authorList>
    </citation>
    <scope>NUCLEOTIDE SEQUENCE [LARGE SCALE GENOMIC DNA]</scope>
    <source>
        <strain evidence="2 3">DSM 100673</strain>
    </source>
</reference>
<accession>A0A2P8F9Q7</accession>
<gene>
    <name evidence="2" type="ORF">CLV88_11038</name>
</gene>
<name>A0A2P8F9Q7_9RHOB</name>
<sequence length="405" mass="44953">MPVQKVVVINDASQARGGATGLALLSVRLLRERGVPVVYVCGDDGENDELARLGVEVHALGGERLLSQSAARAFRRGLYNDATEGLIAQVLRKHDSAGTVYHLHGWAQVFSPAVFEALRPVARRTWVHAHDMFLACPNGVYMDYRHDTVCQRVPLSFACVTRNCDKRSYPHKLWRLARQRNVQRLFARQEGWAGIVPILPAMIPRLSRAGYEPEMFHTVRNPARPFTDQRVCVEENTGFVYVGRLEADKGVARLAEAAVRCGAHVTFVGEGPLAETLVSQGFEVTGWLTREEIGQRIEGHRALVMPSLHPEPFALVLVEALGSGVPVLTAQSALMAEEICGLGVGYQFDVHDIDSMCSALTTFDELSDDALRGMSERAFDVWHQLAHTQQSWIDELMELYESVAR</sequence>
<dbReference type="AlphaFoldDB" id="A0A2P8F9Q7"/>
<comment type="caution">
    <text evidence="2">The sequence shown here is derived from an EMBL/GenBank/DDBJ whole genome shotgun (WGS) entry which is preliminary data.</text>
</comment>
<dbReference type="InterPro" id="IPR050194">
    <property type="entry name" value="Glycosyltransferase_grp1"/>
</dbReference>
<evidence type="ECO:0000313" key="3">
    <source>
        <dbReference type="Proteomes" id="UP000240418"/>
    </source>
</evidence>
<feature type="domain" description="Glycosyl transferase family 1" evidence="1">
    <location>
        <begin position="236"/>
        <end position="363"/>
    </location>
</feature>
<proteinExistence type="predicted"/>